<evidence type="ECO:0000313" key="3">
    <source>
        <dbReference type="EMBL" id="QQP38860.1"/>
    </source>
</evidence>
<feature type="domain" description="Formin GTPase-binding" evidence="2">
    <location>
        <begin position="35"/>
        <end position="155"/>
    </location>
</feature>
<gene>
    <name evidence="3" type="ORF">FKW44_019558</name>
</gene>
<dbReference type="InterPro" id="IPR051412">
    <property type="entry name" value="Formin_Homology_Diaphanous_sf"/>
</dbReference>
<feature type="region of interest" description="Disordered" evidence="1">
    <location>
        <begin position="1"/>
        <end position="20"/>
    </location>
</feature>
<dbReference type="SMART" id="SM01140">
    <property type="entry name" value="Drf_GBD"/>
    <property type="match status" value="1"/>
</dbReference>
<dbReference type="PANTHER" id="PTHR45691">
    <property type="entry name" value="PROTEIN DIAPHANOUS"/>
    <property type="match status" value="1"/>
</dbReference>
<dbReference type="EMBL" id="CP045903">
    <property type="protein sequence ID" value="QQP38860.1"/>
    <property type="molecule type" value="Genomic_DNA"/>
</dbReference>
<dbReference type="OrthoDB" id="1104827at2759"/>
<dbReference type="InterPro" id="IPR011989">
    <property type="entry name" value="ARM-like"/>
</dbReference>
<dbReference type="InterPro" id="IPR016024">
    <property type="entry name" value="ARM-type_fold"/>
</dbReference>
<dbReference type="InterPro" id="IPR044933">
    <property type="entry name" value="DIA_GBD_sf"/>
</dbReference>
<evidence type="ECO:0000256" key="1">
    <source>
        <dbReference type="SAM" id="MobiDB-lite"/>
    </source>
</evidence>
<dbReference type="AlphaFoldDB" id="A0A7T8JYV7"/>
<dbReference type="GO" id="GO:0031267">
    <property type="term" value="F:small GTPase binding"/>
    <property type="evidence" value="ECO:0007669"/>
    <property type="project" value="InterPro"/>
</dbReference>
<evidence type="ECO:0000259" key="2">
    <source>
        <dbReference type="SMART" id="SM01140"/>
    </source>
</evidence>
<sequence length="155" mass="17828">MKSKRGPIGPPIGGLVRPNSVGDFNEVDEESWTAIAQLSDNETHAEFEKMLENMNLSEEKKQPLLHLSLNKKREMLSMNSRNIARTQFHSPTDYIQYLSNGDMSLQKKYRCIESLRVALTNNSLEWVQEFGTKGLQQVLSLLKECFRSKYVLLSY</sequence>
<organism evidence="3 4">
    <name type="scientific">Caligus rogercresseyi</name>
    <name type="common">Sea louse</name>
    <dbReference type="NCBI Taxonomy" id="217165"/>
    <lineage>
        <taxon>Eukaryota</taxon>
        <taxon>Metazoa</taxon>
        <taxon>Ecdysozoa</taxon>
        <taxon>Arthropoda</taxon>
        <taxon>Crustacea</taxon>
        <taxon>Multicrustacea</taxon>
        <taxon>Hexanauplia</taxon>
        <taxon>Copepoda</taxon>
        <taxon>Siphonostomatoida</taxon>
        <taxon>Caligidae</taxon>
        <taxon>Caligus</taxon>
    </lineage>
</organism>
<evidence type="ECO:0000313" key="4">
    <source>
        <dbReference type="Proteomes" id="UP000595437"/>
    </source>
</evidence>
<name>A0A7T8JYV7_CALRO</name>
<proteinExistence type="predicted"/>
<dbReference type="Gene3D" id="1.10.20.40">
    <property type="entry name" value="Formin, diaphanous GTPase-binding domain"/>
    <property type="match status" value="1"/>
</dbReference>
<dbReference type="Pfam" id="PF06371">
    <property type="entry name" value="Drf_GBD"/>
    <property type="match status" value="1"/>
</dbReference>
<protein>
    <submittedName>
        <fullName evidence="3">LOC100741633</fullName>
    </submittedName>
</protein>
<accession>A0A7T8JYV7</accession>
<dbReference type="GO" id="GO:0003779">
    <property type="term" value="F:actin binding"/>
    <property type="evidence" value="ECO:0007669"/>
    <property type="project" value="InterPro"/>
</dbReference>
<dbReference type="GO" id="GO:0005884">
    <property type="term" value="C:actin filament"/>
    <property type="evidence" value="ECO:0007669"/>
    <property type="project" value="TreeGrafter"/>
</dbReference>
<dbReference type="Gene3D" id="1.25.10.10">
    <property type="entry name" value="Leucine-rich Repeat Variant"/>
    <property type="match status" value="1"/>
</dbReference>
<dbReference type="Proteomes" id="UP000595437">
    <property type="component" value="Chromosome 14"/>
</dbReference>
<dbReference type="PANTHER" id="PTHR45691:SF6">
    <property type="entry name" value="PROTEIN DIAPHANOUS"/>
    <property type="match status" value="1"/>
</dbReference>
<dbReference type="SUPFAM" id="SSF48371">
    <property type="entry name" value="ARM repeat"/>
    <property type="match status" value="1"/>
</dbReference>
<dbReference type="GO" id="GO:0030041">
    <property type="term" value="P:actin filament polymerization"/>
    <property type="evidence" value="ECO:0007669"/>
    <property type="project" value="TreeGrafter"/>
</dbReference>
<keyword evidence="4" id="KW-1185">Reference proteome</keyword>
<dbReference type="InterPro" id="IPR010473">
    <property type="entry name" value="GTPase-bd"/>
</dbReference>
<reference evidence="4" key="1">
    <citation type="submission" date="2021-01" db="EMBL/GenBank/DDBJ databases">
        <title>Caligus Genome Assembly.</title>
        <authorList>
            <person name="Gallardo-Escarate C."/>
        </authorList>
    </citation>
    <scope>NUCLEOTIDE SEQUENCE [LARGE SCALE GENOMIC DNA]</scope>
</reference>